<feature type="active site" description="Proton donor" evidence="6">
    <location>
        <position position="166"/>
    </location>
</feature>
<dbReference type="AlphaFoldDB" id="A0A8C0HA25"/>
<evidence type="ECO:0000256" key="6">
    <source>
        <dbReference type="PIRSR" id="PIRSR006336-1"/>
    </source>
</evidence>
<evidence type="ECO:0000313" key="11">
    <source>
        <dbReference type="Ensembl" id="ENSCABP00000019947.1"/>
    </source>
</evidence>
<dbReference type="Pfam" id="PF01301">
    <property type="entry name" value="Glyco_hydro_35"/>
    <property type="match status" value="1"/>
</dbReference>
<dbReference type="PRINTS" id="PR00742">
    <property type="entry name" value="GLHYDRLASE35"/>
</dbReference>
<sequence>QTPPPEITAPWAPICPQHSDYPHPRDHYPRGCAPLPPSPQGMQTPRLLPSLILTLVPSYVPWNYHEPLPGVYDFSGDRDLGHFLDLTAEMGLLVILRPGPYICAEWEMVRAGQRLLCPESDPTQLLSLLPDYLQAVDSWLEVLLPRIKPRLYQNGGNIISIQVENEYGSYSGCDYDYLRHLRAAFRTRLGPDVLLFTTDGNSAAELRCGTLQGLYATVDFGPGPNVTAAFAPQRLYEPKGPLVNSEYYTGWLDYWGEPHASSSPAQVAQGLQDMLQLGANVNMYMFQGGTNFGYWSGADYKGCYKPVTTSYDYDAPLSEAGDPTEKLFAIRTVIGKFQPLPEGPMPPATPKYAYGHVPLRKQGEVLELLDVLCPGGPIRSRFPLTFEAVKQAHGFVLYRTRLPRDVWDPAPLSAPPNSVCDRAYVLLNGEYQGRLEHNGQTTLNLTGQAGARLDLLVENMGRINFGVNASDFKGLLQNLSLDSALLSDWLIYPLDVDSAVTRGWPLPTPQAEGSRAGLGPALYTGAFQTPGIAWDTFVKFPGWSKGQLWINGFNVGRYWPVRGPQQTLFVPGSLLSASAPNNITLLELEGAPPRPFVLFLDRPLFNQTVSARAGTELRPP</sequence>
<dbReference type="Pfam" id="PF21467">
    <property type="entry name" value="BetaGal_gal-bd"/>
    <property type="match status" value="1"/>
</dbReference>
<dbReference type="Gene3D" id="2.60.120.260">
    <property type="entry name" value="Galactose-binding domain-like"/>
    <property type="match status" value="2"/>
</dbReference>
<evidence type="ECO:0000259" key="8">
    <source>
        <dbReference type="Pfam" id="PF01301"/>
    </source>
</evidence>
<gene>
    <name evidence="11" type="primary">GLB1L</name>
</gene>
<evidence type="ECO:0000256" key="2">
    <source>
        <dbReference type="ARBA" id="ARBA00022729"/>
    </source>
</evidence>
<evidence type="ECO:0000256" key="1">
    <source>
        <dbReference type="ARBA" id="ARBA00009809"/>
    </source>
</evidence>
<evidence type="ECO:0000256" key="4">
    <source>
        <dbReference type="ARBA" id="ARBA00023180"/>
    </source>
</evidence>
<accession>A0A8C0HA25</accession>
<dbReference type="InterPro" id="IPR026283">
    <property type="entry name" value="B-gal_1-like"/>
</dbReference>
<dbReference type="GO" id="GO:0005975">
    <property type="term" value="P:carbohydrate metabolic process"/>
    <property type="evidence" value="ECO:0007669"/>
    <property type="project" value="InterPro"/>
</dbReference>
<keyword evidence="4" id="KW-0325">Glycoprotein</keyword>
<keyword evidence="5" id="KW-0326">Glycosidase</keyword>
<dbReference type="SUPFAM" id="SSF51445">
    <property type="entry name" value="(Trans)glycosidases"/>
    <property type="match status" value="1"/>
</dbReference>
<dbReference type="Proteomes" id="UP000694404">
    <property type="component" value="Unplaced"/>
</dbReference>
<dbReference type="Gene3D" id="3.20.20.80">
    <property type="entry name" value="Glycosidases"/>
    <property type="match status" value="1"/>
</dbReference>
<comment type="similarity">
    <text evidence="1 7">Belongs to the glycosyl hydrolase 35 family.</text>
</comment>
<dbReference type="GO" id="GO:0004565">
    <property type="term" value="F:beta-galactosidase activity"/>
    <property type="evidence" value="ECO:0007669"/>
    <property type="project" value="InterPro"/>
</dbReference>
<feature type="active site" description="Nucleophile" evidence="6">
    <location>
        <position position="246"/>
    </location>
</feature>
<dbReference type="InterPro" id="IPR048913">
    <property type="entry name" value="BetaGal_gal-bd"/>
</dbReference>
<dbReference type="InterPro" id="IPR031330">
    <property type="entry name" value="Gly_Hdrlase_35_cat"/>
</dbReference>
<protein>
    <submittedName>
        <fullName evidence="11">Galactosidase beta 1 like</fullName>
    </submittedName>
</protein>
<dbReference type="FunFam" id="2.60.120.260:FF:000021">
    <property type="entry name" value="Beta-galactosidase"/>
    <property type="match status" value="1"/>
</dbReference>
<evidence type="ECO:0000256" key="7">
    <source>
        <dbReference type="RuleBase" id="RU003679"/>
    </source>
</evidence>
<keyword evidence="12" id="KW-1185">Reference proteome</keyword>
<dbReference type="GeneTree" id="ENSGT00950000182942"/>
<feature type="domain" description="Beta-galactosidase galactose-binding" evidence="10">
    <location>
        <begin position="520"/>
        <end position="577"/>
    </location>
</feature>
<feature type="domain" description="Beta-galactosidase 1-like first all-beta" evidence="9">
    <location>
        <begin position="383"/>
        <end position="495"/>
    </location>
</feature>
<dbReference type="Ensembl" id="ENSCABT00000021852.1">
    <property type="protein sequence ID" value="ENSCABP00000019947.1"/>
    <property type="gene ID" value="ENSCABG00000014005.1"/>
</dbReference>
<evidence type="ECO:0000313" key="12">
    <source>
        <dbReference type="Proteomes" id="UP000694404"/>
    </source>
</evidence>
<dbReference type="PANTHER" id="PTHR23421">
    <property type="entry name" value="BETA-GALACTOSIDASE RELATED"/>
    <property type="match status" value="1"/>
</dbReference>
<keyword evidence="3" id="KW-0378">Hydrolase</keyword>
<dbReference type="InterPro" id="IPR048912">
    <property type="entry name" value="BetaGal1-like_ABD1"/>
</dbReference>
<dbReference type="InterPro" id="IPR001944">
    <property type="entry name" value="Glycoside_Hdrlase_35"/>
</dbReference>
<dbReference type="PIRSF" id="PIRSF006336">
    <property type="entry name" value="B-gal"/>
    <property type="match status" value="1"/>
</dbReference>
<evidence type="ECO:0000256" key="5">
    <source>
        <dbReference type="ARBA" id="ARBA00023295"/>
    </source>
</evidence>
<evidence type="ECO:0000256" key="3">
    <source>
        <dbReference type="ARBA" id="ARBA00022801"/>
    </source>
</evidence>
<proteinExistence type="inferred from homology"/>
<dbReference type="InterPro" id="IPR017853">
    <property type="entry name" value="GH"/>
</dbReference>
<dbReference type="InterPro" id="IPR008979">
    <property type="entry name" value="Galactose-bd-like_sf"/>
</dbReference>
<organism evidence="11 12">
    <name type="scientific">Chelonoidis abingdonii</name>
    <name type="common">Abingdon island giant tortoise</name>
    <name type="synonym">Testudo abingdonii</name>
    <dbReference type="NCBI Taxonomy" id="106734"/>
    <lineage>
        <taxon>Eukaryota</taxon>
        <taxon>Metazoa</taxon>
        <taxon>Chordata</taxon>
        <taxon>Craniata</taxon>
        <taxon>Vertebrata</taxon>
        <taxon>Euteleostomi</taxon>
        <taxon>Archelosauria</taxon>
        <taxon>Testudinata</taxon>
        <taxon>Testudines</taxon>
        <taxon>Cryptodira</taxon>
        <taxon>Durocryptodira</taxon>
        <taxon>Testudinoidea</taxon>
        <taxon>Testudinidae</taxon>
        <taxon>Chelonoidis</taxon>
    </lineage>
</organism>
<name>A0A8C0HA25_CHEAB</name>
<dbReference type="Pfam" id="PF21317">
    <property type="entry name" value="BetaGal_ABD_1"/>
    <property type="match status" value="1"/>
</dbReference>
<evidence type="ECO:0000259" key="9">
    <source>
        <dbReference type="Pfam" id="PF21317"/>
    </source>
</evidence>
<reference evidence="11" key="1">
    <citation type="submission" date="2025-08" db="UniProtKB">
        <authorList>
            <consortium name="Ensembl"/>
        </authorList>
    </citation>
    <scope>IDENTIFICATION</scope>
</reference>
<reference evidence="11" key="2">
    <citation type="submission" date="2025-09" db="UniProtKB">
        <authorList>
            <consortium name="Ensembl"/>
        </authorList>
    </citation>
    <scope>IDENTIFICATION</scope>
</reference>
<evidence type="ECO:0000259" key="10">
    <source>
        <dbReference type="Pfam" id="PF21467"/>
    </source>
</evidence>
<dbReference type="SUPFAM" id="SSF49785">
    <property type="entry name" value="Galactose-binding domain-like"/>
    <property type="match status" value="1"/>
</dbReference>
<feature type="domain" description="Glycoside hydrolase 35 catalytic" evidence="8">
    <location>
        <begin position="55"/>
        <end position="336"/>
    </location>
</feature>
<keyword evidence="2" id="KW-0732">Signal</keyword>